<accession>A0A1Q3EGL8</accession>
<gene>
    <name evidence="1" type="ORF">LENED_008292</name>
</gene>
<dbReference type="AlphaFoldDB" id="A0A1Q3EGL8"/>
<reference evidence="1 2" key="1">
    <citation type="submission" date="2016-08" db="EMBL/GenBank/DDBJ databases">
        <authorList>
            <consortium name="Lentinula edodes genome sequencing consortium"/>
            <person name="Sakamoto Y."/>
            <person name="Nakade K."/>
            <person name="Sato S."/>
            <person name="Yoshida Y."/>
            <person name="Miyazaki K."/>
            <person name="Natsume S."/>
            <person name="Konno N."/>
        </authorList>
    </citation>
    <scope>NUCLEOTIDE SEQUENCE [LARGE SCALE GENOMIC DNA]</scope>
    <source>
        <strain evidence="1 2">NBRC 111202</strain>
    </source>
</reference>
<evidence type="ECO:0000313" key="1">
    <source>
        <dbReference type="EMBL" id="GAW06368.1"/>
    </source>
</evidence>
<dbReference type="Proteomes" id="UP000188533">
    <property type="component" value="Unassembled WGS sequence"/>
</dbReference>
<evidence type="ECO:0000313" key="2">
    <source>
        <dbReference type="Proteomes" id="UP000188533"/>
    </source>
</evidence>
<protein>
    <submittedName>
        <fullName evidence="1">Uncharacterized protein</fullName>
    </submittedName>
</protein>
<dbReference type="EMBL" id="BDGU01000317">
    <property type="protein sequence ID" value="GAW06368.1"/>
    <property type="molecule type" value="Genomic_DNA"/>
</dbReference>
<comment type="caution">
    <text evidence="1">The sequence shown here is derived from an EMBL/GenBank/DDBJ whole genome shotgun (WGS) entry which is preliminary data.</text>
</comment>
<organism evidence="1 2">
    <name type="scientific">Lentinula edodes</name>
    <name type="common">Shiitake mushroom</name>
    <name type="synonym">Lentinus edodes</name>
    <dbReference type="NCBI Taxonomy" id="5353"/>
    <lineage>
        <taxon>Eukaryota</taxon>
        <taxon>Fungi</taxon>
        <taxon>Dikarya</taxon>
        <taxon>Basidiomycota</taxon>
        <taxon>Agaricomycotina</taxon>
        <taxon>Agaricomycetes</taxon>
        <taxon>Agaricomycetidae</taxon>
        <taxon>Agaricales</taxon>
        <taxon>Marasmiineae</taxon>
        <taxon>Omphalotaceae</taxon>
        <taxon>Lentinula</taxon>
    </lineage>
</organism>
<name>A0A1Q3EGL8_LENED</name>
<reference evidence="1 2" key="2">
    <citation type="submission" date="2017-02" db="EMBL/GenBank/DDBJ databases">
        <title>A genome survey and senescence transcriptome analysis in Lentinula edodes.</title>
        <authorList>
            <person name="Sakamoto Y."/>
            <person name="Nakade K."/>
            <person name="Sato S."/>
            <person name="Yoshida Y."/>
            <person name="Miyazaki K."/>
            <person name="Natsume S."/>
            <person name="Konno N."/>
        </authorList>
    </citation>
    <scope>NUCLEOTIDE SEQUENCE [LARGE SCALE GENOMIC DNA]</scope>
    <source>
        <strain evidence="1 2">NBRC 111202</strain>
    </source>
</reference>
<sequence>MTKIRRIGLRIQIDNISALSKSPPPQDIDPLILYTGPCPILSGKSQAKGTVCIYELLSLELDQLGRHRAGNFEES</sequence>
<keyword evidence="2" id="KW-1185">Reference proteome</keyword>
<proteinExistence type="predicted"/>